<sequence>MGALMHQIQKAHFDLPWQERQTFDGSTMVGKKSPIRP</sequence>
<dbReference type="AlphaFoldDB" id="A0A806KJV3"/>
<accession>A0A806KJV3</accession>
<organism evidence="1">
    <name type="scientific">uncultured bacterium contig00013</name>
    <dbReference type="NCBI Taxonomy" id="1181504"/>
    <lineage>
        <taxon>Bacteria</taxon>
        <taxon>environmental samples</taxon>
    </lineage>
</organism>
<proteinExistence type="predicted"/>
<evidence type="ECO:0000313" key="1">
    <source>
        <dbReference type="EMBL" id="AGS53300.1"/>
    </source>
</evidence>
<reference evidence="1" key="1">
    <citation type="submission" date="2012-03" db="EMBL/GenBank/DDBJ databases">
        <title>Functional metagenomics reveals considerable lignocellulase gene clusters in the gut microbiome of a wood-feeding higher termite.</title>
        <authorList>
            <person name="Liu N."/>
        </authorList>
    </citation>
    <scope>NUCLEOTIDE SEQUENCE</scope>
</reference>
<dbReference type="EMBL" id="JQ844229">
    <property type="protein sequence ID" value="AGS53300.1"/>
    <property type="molecule type" value="Genomic_DNA"/>
</dbReference>
<protein>
    <submittedName>
        <fullName evidence="1">Uncharacterized protein</fullName>
    </submittedName>
</protein>
<name>A0A806KJV3_9BACT</name>